<reference evidence="1 2" key="1">
    <citation type="submission" date="2024-02" db="EMBL/GenBank/DDBJ databases">
        <title>A draft genome for the cacao thread blight pathogen Marasmius crinis-equi.</title>
        <authorList>
            <person name="Cohen S.P."/>
            <person name="Baruah I.K."/>
            <person name="Amoako-Attah I."/>
            <person name="Bukari Y."/>
            <person name="Meinhardt L.W."/>
            <person name="Bailey B.A."/>
        </authorList>
    </citation>
    <scope>NUCLEOTIDE SEQUENCE [LARGE SCALE GENOMIC DNA]</scope>
    <source>
        <strain evidence="1 2">GH-76</strain>
    </source>
</reference>
<organism evidence="1 2">
    <name type="scientific">Marasmius crinis-equi</name>
    <dbReference type="NCBI Taxonomy" id="585013"/>
    <lineage>
        <taxon>Eukaryota</taxon>
        <taxon>Fungi</taxon>
        <taxon>Dikarya</taxon>
        <taxon>Basidiomycota</taxon>
        <taxon>Agaricomycotina</taxon>
        <taxon>Agaricomycetes</taxon>
        <taxon>Agaricomycetidae</taxon>
        <taxon>Agaricales</taxon>
        <taxon>Marasmiineae</taxon>
        <taxon>Marasmiaceae</taxon>
        <taxon>Marasmius</taxon>
    </lineage>
</organism>
<evidence type="ECO:0000313" key="2">
    <source>
        <dbReference type="Proteomes" id="UP001465976"/>
    </source>
</evidence>
<sequence>SGGSHFGYHSQWKSNVFTLSSVCYRWREIAISTPELWAILSVALEECAMRPTKLSLTRSGHHPLILHVDGGSPFYGDDEEEDKKTEAYIRVLTDHSACWRELDINEARWSMTMYMADHPVSNTLLLESVSCCKTQIYGLFSHELPDAPIVTTIDYHFVDEYYKDVEEMKEALPWQTLHHLTMAYDKKEIRAGILELLRAGMNLQLLVLNGSTTMQ</sequence>
<accession>A0ABR3EIC4</accession>
<evidence type="ECO:0000313" key="1">
    <source>
        <dbReference type="EMBL" id="KAL0562623.1"/>
    </source>
</evidence>
<proteinExistence type="predicted"/>
<evidence type="ECO:0008006" key="3">
    <source>
        <dbReference type="Google" id="ProtNLM"/>
    </source>
</evidence>
<feature type="non-terminal residue" evidence="1">
    <location>
        <position position="215"/>
    </location>
</feature>
<protein>
    <recommendedName>
        <fullName evidence="3">F-box domain-containing protein</fullName>
    </recommendedName>
</protein>
<comment type="caution">
    <text evidence="1">The sequence shown here is derived from an EMBL/GenBank/DDBJ whole genome shotgun (WGS) entry which is preliminary data.</text>
</comment>
<gene>
    <name evidence="1" type="ORF">V5O48_019461</name>
</gene>
<dbReference type="EMBL" id="JBAHYK010004997">
    <property type="protein sequence ID" value="KAL0562623.1"/>
    <property type="molecule type" value="Genomic_DNA"/>
</dbReference>
<feature type="non-terminal residue" evidence="1">
    <location>
        <position position="1"/>
    </location>
</feature>
<name>A0ABR3EIC4_9AGAR</name>
<keyword evidence="2" id="KW-1185">Reference proteome</keyword>
<dbReference type="Proteomes" id="UP001465976">
    <property type="component" value="Unassembled WGS sequence"/>
</dbReference>